<name>A0AAE1C746_9PEZI</name>
<gene>
    <name evidence="1" type="ORF">B0T22DRAFT_445681</name>
</gene>
<organism evidence="1 2">
    <name type="scientific">Podospora appendiculata</name>
    <dbReference type="NCBI Taxonomy" id="314037"/>
    <lineage>
        <taxon>Eukaryota</taxon>
        <taxon>Fungi</taxon>
        <taxon>Dikarya</taxon>
        <taxon>Ascomycota</taxon>
        <taxon>Pezizomycotina</taxon>
        <taxon>Sordariomycetes</taxon>
        <taxon>Sordariomycetidae</taxon>
        <taxon>Sordariales</taxon>
        <taxon>Podosporaceae</taxon>
        <taxon>Podospora</taxon>
    </lineage>
</organism>
<protein>
    <submittedName>
        <fullName evidence="1">Uncharacterized protein</fullName>
    </submittedName>
</protein>
<accession>A0AAE1C746</accession>
<proteinExistence type="predicted"/>
<keyword evidence="2" id="KW-1185">Reference proteome</keyword>
<sequence length="268" mass="30851">MPPITLLKARPPNVYHNLEAIGPQHLTLWPLNDTFPVLRSRFNHPSGIPYPNGGLGISYLFFSRGSDNVDRVLIVKQSPHRFKYSHTGLWELPTIVQSKDRIRGRFGDTLARALAVELGIYCRRYIHYTRDYSEFWFRVRDSPFGYKKYFLWTILVDATTAHSAPLLVPSGDEGPAIEVQCPKIERRPASENPLGKDGSPYYTEYRWVTEEQCKDSLFEDPENPGGKLMFGRNTKLQPILDGFEWQRRSPAERKAAIDLPRYIPLRTG</sequence>
<dbReference type="Proteomes" id="UP001270362">
    <property type="component" value="Unassembled WGS sequence"/>
</dbReference>
<comment type="caution">
    <text evidence="1">The sequence shown here is derived from an EMBL/GenBank/DDBJ whole genome shotgun (WGS) entry which is preliminary data.</text>
</comment>
<dbReference type="AlphaFoldDB" id="A0AAE1C746"/>
<reference evidence="1" key="1">
    <citation type="journal article" date="2023" name="Mol. Phylogenet. Evol.">
        <title>Genome-scale phylogeny and comparative genomics of the fungal order Sordariales.</title>
        <authorList>
            <person name="Hensen N."/>
            <person name="Bonometti L."/>
            <person name="Westerberg I."/>
            <person name="Brannstrom I.O."/>
            <person name="Guillou S."/>
            <person name="Cros-Aarteil S."/>
            <person name="Calhoun S."/>
            <person name="Haridas S."/>
            <person name="Kuo A."/>
            <person name="Mondo S."/>
            <person name="Pangilinan J."/>
            <person name="Riley R."/>
            <person name="LaButti K."/>
            <person name="Andreopoulos B."/>
            <person name="Lipzen A."/>
            <person name="Chen C."/>
            <person name="Yan M."/>
            <person name="Daum C."/>
            <person name="Ng V."/>
            <person name="Clum A."/>
            <person name="Steindorff A."/>
            <person name="Ohm R.A."/>
            <person name="Martin F."/>
            <person name="Silar P."/>
            <person name="Natvig D.O."/>
            <person name="Lalanne C."/>
            <person name="Gautier V."/>
            <person name="Ament-Velasquez S.L."/>
            <person name="Kruys A."/>
            <person name="Hutchinson M.I."/>
            <person name="Powell A.J."/>
            <person name="Barry K."/>
            <person name="Miller A.N."/>
            <person name="Grigoriev I.V."/>
            <person name="Debuchy R."/>
            <person name="Gladieux P."/>
            <person name="Hiltunen Thoren M."/>
            <person name="Johannesson H."/>
        </authorList>
    </citation>
    <scope>NUCLEOTIDE SEQUENCE</scope>
    <source>
        <strain evidence="1">CBS 314.62</strain>
    </source>
</reference>
<evidence type="ECO:0000313" key="1">
    <source>
        <dbReference type="EMBL" id="KAK3680989.1"/>
    </source>
</evidence>
<reference evidence="1" key="2">
    <citation type="submission" date="2023-06" db="EMBL/GenBank/DDBJ databases">
        <authorList>
            <consortium name="Lawrence Berkeley National Laboratory"/>
            <person name="Haridas S."/>
            <person name="Hensen N."/>
            <person name="Bonometti L."/>
            <person name="Westerberg I."/>
            <person name="Brannstrom I.O."/>
            <person name="Guillou S."/>
            <person name="Cros-Aarteil S."/>
            <person name="Calhoun S."/>
            <person name="Kuo A."/>
            <person name="Mondo S."/>
            <person name="Pangilinan J."/>
            <person name="Riley R."/>
            <person name="Labutti K."/>
            <person name="Andreopoulos B."/>
            <person name="Lipzen A."/>
            <person name="Chen C."/>
            <person name="Yanf M."/>
            <person name="Daum C."/>
            <person name="Ng V."/>
            <person name="Clum A."/>
            <person name="Steindorff A."/>
            <person name="Ohm R."/>
            <person name="Martin F."/>
            <person name="Silar P."/>
            <person name="Natvig D."/>
            <person name="Lalanne C."/>
            <person name="Gautier V."/>
            <person name="Ament-Velasquez S.L."/>
            <person name="Kruys A."/>
            <person name="Hutchinson M.I."/>
            <person name="Powell A.J."/>
            <person name="Barry K."/>
            <person name="Miller A.N."/>
            <person name="Grigoriev I.V."/>
            <person name="Debuchy R."/>
            <person name="Gladieux P."/>
            <person name="Thoren M.H."/>
            <person name="Johannesson H."/>
        </authorList>
    </citation>
    <scope>NUCLEOTIDE SEQUENCE</scope>
    <source>
        <strain evidence="1">CBS 314.62</strain>
    </source>
</reference>
<evidence type="ECO:0000313" key="2">
    <source>
        <dbReference type="Proteomes" id="UP001270362"/>
    </source>
</evidence>
<dbReference type="EMBL" id="JAULSO010000008">
    <property type="protein sequence ID" value="KAK3680989.1"/>
    <property type="molecule type" value="Genomic_DNA"/>
</dbReference>